<dbReference type="InterPro" id="IPR041380">
    <property type="entry name" value="Acetyltransf_17"/>
</dbReference>
<dbReference type="InterPro" id="IPR036527">
    <property type="entry name" value="SCP2_sterol-bd_dom_sf"/>
</dbReference>
<evidence type="ECO:0000259" key="1">
    <source>
        <dbReference type="Pfam" id="PF13530"/>
    </source>
</evidence>
<dbReference type="AlphaFoldDB" id="A0A345STA9"/>
<dbReference type="Gene3D" id="3.40.630.30">
    <property type="match status" value="2"/>
</dbReference>
<protein>
    <submittedName>
        <fullName evidence="3">GNAT family N-acetyltransferase</fullName>
    </submittedName>
</protein>
<dbReference type="GO" id="GO:0030649">
    <property type="term" value="P:aminoglycoside antibiotic catabolic process"/>
    <property type="evidence" value="ECO:0007669"/>
    <property type="project" value="TreeGrafter"/>
</dbReference>
<dbReference type="OrthoDB" id="3498897at2"/>
<dbReference type="Proteomes" id="UP000249340">
    <property type="component" value="Chromosome"/>
</dbReference>
<dbReference type="Pfam" id="PF17668">
    <property type="entry name" value="Acetyltransf_17"/>
    <property type="match status" value="1"/>
</dbReference>
<evidence type="ECO:0000313" key="3">
    <source>
        <dbReference type="EMBL" id="AXI76964.1"/>
    </source>
</evidence>
<sequence>MDEEQQVSVTAAGPEDWRTYQALAERSYGHPVPDLELLRPHADARVGVREGRIVAGGLGLMVPQMFGGRPVPSVCLASGSVAPEERGSRLTVRMLAERIRPLREQGAVLAAVWTTSTGYAHRLGWAAPAQVFSWSVPTDQLRAAFTTGAFEITHGPYQDVAALQHQLAGQWNGPWQRPQWWDGWQQQTHPQLAHYRAHDRDGRTAGFVSLAFDRDQQGERQVVVHDFWASGAASATALLGFLGRFHSRIPTVAFQRTALPPGAELLEQLHRAGSAHARHWHPWMLRILDPAEAVRLRGWPSHLTADLPLTISEDTGRPRAYTLCIDGGKGRLLPSSQHPAGACTMTMRQLAVWYAGGYRTATSAALAGVDGTREAVTSLVAVTSDREPWLTEYF</sequence>
<dbReference type="InterPro" id="IPR016181">
    <property type="entry name" value="Acyl_CoA_acyltransferase"/>
</dbReference>
<keyword evidence="4" id="KW-1185">Reference proteome</keyword>
<dbReference type="Gene3D" id="3.30.1050.10">
    <property type="entry name" value="SCP2 sterol-binding domain"/>
    <property type="match status" value="1"/>
</dbReference>
<dbReference type="InterPro" id="IPR051554">
    <property type="entry name" value="Acetyltransferase_Eis"/>
</dbReference>
<dbReference type="EMBL" id="CP031264">
    <property type="protein sequence ID" value="AXI76964.1"/>
    <property type="molecule type" value="Genomic_DNA"/>
</dbReference>
<keyword evidence="3" id="KW-0808">Transferase</keyword>
<dbReference type="KEGG" id="stri:C7M71_005360"/>
<dbReference type="RefSeq" id="WP_111489345.1">
    <property type="nucleotide sequence ID" value="NZ_CP031264.1"/>
</dbReference>
<evidence type="ECO:0000259" key="2">
    <source>
        <dbReference type="Pfam" id="PF17668"/>
    </source>
</evidence>
<name>A0A345STA9_9ACTN</name>
<dbReference type="SUPFAM" id="SSF55718">
    <property type="entry name" value="SCP-like"/>
    <property type="match status" value="1"/>
</dbReference>
<evidence type="ECO:0000313" key="4">
    <source>
        <dbReference type="Proteomes" id="UP000249340"/>
    </source>
</evidence>
<feature type="domain" description="Eis-like acetyltransferase" evidence="2">
    <location>
        <begin position="173"/>
        <end position="287"/>
    </location>
</feature>
<organism evidence="3 4">
    <name type="scientific">Peterkaempfera bronchialis</name>
    <dbReference type="NCBI Taxonomy" id="2126346"/>
    <lineage>
        <taxon>Bacteria</taxon>
        <taxon>Bacillati</taxon>
        <taxon>Actinomycetota</taxon>
        <taxon>Actinomycetes</taxon>
        <taxon>Kitasatosporales</taxon>
        <taxon>Streptomycetaceae</taxon>
        <taxon>Peterkaempfera</taxon>
    </lineage>
</organism>
<dbReference type="PANTHER" id="PTHR37817:SF1">
    <property type="entry name" value="N-ACETYLTRANSFERASE EIS"/>
    <property type="match status" value="1"/>
</dbReference>
<dbReference type="PANTHER" id="PTHR37817">
    <property type="entry name" value="N-ACETYLTRANSFERASE EIS"/>
    <property type="match status" value="1"/>
</dbReference>
<reference evidence="4" key="1">
    <citation type="submission" date="2018-07" db="EMBL/GenBank/DDBJ databases">
        <title>Streptacidiphilus bronchialis DSM 106435 chromosome.</title>
        <authorList>
            <person name="Batra D."/>
            <person name="Gulvik C.A."/>
        </authorList>
    </citation>
    <scope>NUCLEOTIDE SEQUENCE [LARGE SCALE GENOMIC DNA]</scope>
    <source>
        <strain evidence="4">DSM 106435</strain>
    </source>
</reference>
<gene>
    <name evidence="3" type="ORF">C7M71_005360</name>
</gene>
<feature type="domain" description="Enhanced intracellular survival protein" evidence="1">
    <location>
        <begin position="292"/>
        <end position="390"/>
    </location>
</feature>
<proteinExistence type="predicted"/>
<dbReference type="Pfam" id="PF13530">
    <property type="entry name" value="SCP2_2"/>
    <property type="match status" value="1"/>
</dbReference>
<dbReference type="Pfam" id="PF13527">
    <property type="entry name" value="Acetyltransf_9"/>
    <property type="match status" value="1"/>
</dbReference>
<dbReference type="InterPro" id="IPR025559">
    <property type="entry name" value="Eis_dom"/>
</dbReference>
<dbReference type="GO" id="GO:0034069">
    <property type="term" value="F:aminoglycoside N-acetyltransferase activity"/>
    <property type="evidence" value="ECO:0007669"/>
    <property type="project" value="TreeGrafter"/>
</dbReference>
<accession>A0A345STA9</accession>
<dbReference type="SUPFAM" id="SSF55729">
    <property type="entry name" value="Acyl-CoA N-acyltransferases (Nat)"/>
    <property type="match status" value="1"/>
</dbReference>